<dbReference type="EC" id="2.6.1.85" evidence="3"/>
<keyword evidence="3" id="KW-0808">Transferase</keyword>
<keyword evidence="3" id="KW-0032">Aminotransferase</keyword>
<sequence>MKKVLVLDNYDSFTYNLVHIIREQGNCTVDVFRNDEITEEAVAAYDYLVLSPGPGLPDEAGILKDVVRRYASTKKIFGVCLGMQAIG</sequence>
<dbReference type="PRINTS" id="PR00097">
    <property type="entry name" value="ANTSNTHASEII"/>
</dbReference>
<evidence type="ECO:0000259" key="2">
    <source>
        <dbReference type="Pfam" id="PF00117"/>
    </source>
</evidence>
<proteinExistence type="predicted"/>
<feature type="non-terminal residue" evidence="3">
    <location>
        <position position="87"/>
    </location>
</feature>
<dbReference type="InterPro" id="IPR006221">
    <property type="entry name" value="TrpG/PapA_dom"/>
</dbReference>
<keyword evidence="1" id="KW-0315">Glutamine amidotransferase</keyword>
<dbReference type="InterPro" id="IPR029062">
    <property type="entry name" value="Class_I_gatase-like"/>
</dbReference>
<dbReference type="Gene3D" id="3.40.50.880">
    <property type="match status" value="1"/>
</dbReference>
<dbReference type="PRINTS" id="PR00096">
    <property type="entry name" value="GATASE"/>
</dbReference>
<name>A0A3B0UQQ5_9ZZZZ</name>
<dbReference type="SUPFAM" id="SSF52317">
    <property type="entry name" value="Class I glutamine amidotransferase-like"/>
    <property type="match status" value="1"/>
</dbReference>
<reference evidence="3" key="1">
    <citation type="submission" date="2018-06" db="EMBL/GenBank/DDBJ databases">
        <authorList>
            <person name="Zhirakovskaya E."/>
        </authorList>
    </citation>
    <scope>NUCLEOTIDE SEQUENCE</scope>
</reference>
<dbReference type="Pfam" id="PF00117">
    <property type="entry name" value="GATase"/>
    <property type="match status" value="1"/>
</dbReference>
<organism evidence="3">
    <name type="scientific">hydrothermal vent metagenome</name>
    <dbReference type="NCBI Taxonomy" id="652676"/>
    <lineage>
        <taxon>unclassified sequences</taxon>
        <taxon>metagenomes</taxon>
        <taxon>ecological metagenomes</taxon>
    </lineage>
</organism>
<dbReference type="GO" id="GO:0046820">
    <property type="term" value="F:4-amino-4-deoxychorismate synthase activity"/>
    <property type="evidence" value="ECO:0007669"/>
    <property type="project" value="UniProtKB-EC"/>
</dbReference>
<keyword evidence="3" id="KW-0456">Lyase</keyword>
<feature type="domain" description="Glutamine amidotransferase" evidence="2">
    <location>
        <begin position="5"/>
        <end position="86"/>
    </location>
</feature>
<dbReference type="InterPro" id="IPR050472">
    <property type="entry name" value="Anth_synth/Amidotransfase"/>
</dbReference>
<dbReference type="AlphaFoldDB" id="A0A3B0UQQ5"/>
<evidence type="ECO:0000256" key="1">
    <source>
        <dbReference type="ARBA" id="ARBA00022962"/>
    </source>
</evidence>
<dbReference type="EC" id="4.1.3.27" evidence="3"/>
<dbReference type="InterPro" id="IPR017926">
    <property type="entry name" value="GATASE"/>
</dbReference>
<evidence type="ECO:0000313" key="3">
    <source>
        <dbReference type="EMBL" id="VAW27537.1"/>
    </source>
</evidence>
<gene>
    <name evidence="3" type="ORF">MNBD_BACTEROID07-1235</name>
</gene>
<accession>A0A3B0UQQ5</accession>
<protein>
    <submittedName>
        <fullName evidence="3">Anthranilate synthase, amidotransferase component @ Para-aminobenzoate synthase, amidotransferase component</fullName>
        <ecNumber evidence="3">2.6.1.85</ecNumber>
        <ecNumber evidence="3">4.1.3.27</ecNumber>
    </submittedName>
</protein>
<dbReference type="GO" id="GO:0004049">
    <property type="term" value="F:anthranilate synthase activity"/>
    <property type="evidence" value="ECO:0007669"/>
    <property type="project" value="UniProtKB-EC"/>
</dbReference>
<dbReference type="CDD" id="cd01743">
    <property type="entry name" value="GATase1_Anthranilate_Synthase"/>
    <property type="match status" value="1"/>
</dbReference>
<dbReference type="EMBL" id="UOET01000124">
    <property type="protein sequence ID" value="VAW27537.1"/>
    <property type="molecule type" value="Genomic_DNA"/>
</dbReference>
<dbReference type="PROSITE" id="PS51273">
    <property type="entry name" value="GATASE_TYPE_1"/>
    <property type="match status" value="1"/>
</dbReference>
<dbReference type="GO" id="GO:0000162">
    <property type="term" value="P:L-tryptophan biosynthetic process"/>
    <property type="evidence" value="ECO:0007669"/>
    <property type="project" value="TreeGrafter"/>
</dbReference>
<dbReference type="PANTHER" id="PTHR43418">
    <property type="entry name" value="MULTIFUNCTIONAL TRYPTOPHAN BIOSYNTHESIS PROTEIN-RELATED"/>
    <property type="match status" value="1"/>
</dbReference>
<dbReference type="PANTHER" id="PTHR43418:SF4">
    <property type="entry name" value="MULTIFUNCTIONAL TRYPTOPHAN BIOSYNTHESIS PROTEIN"/>
    <property type="match status" value="1"/>
</dbReference>
<dbReference type="GO" id="GO:0005829">
    <property type="term" value="C:cytosol"/>
    <property type="evidence" value="ECO:0007669"/>
    <property type="project" value="TreeGrafter"/>
</dbReference>